<evidence type="ECO:0000313" key="2">
    <source>
        <dbReference type="EMBL" id="BCO25263.1"/>
    </source>
</evidence>
<keyword evidence="3" id="KW-1185">Reference proteome</keyword>
<feature type="chain" id="PRO_5046182613" evidence="1">
    <location>
        <begin position="28"/>
        <end position="89"/>
    </location>
</feature>
<keyword evidence="1" id="KW-0732">Signal</keyword>
<proteinExistence type="predicted"/>
<evidence type="ECO:0000313" key="3">
    <source>
        <dbReference type="Proteomes" id="UP000824366"/>
    </source>
</evidence>
<reference evidence="2 3" key="1">
    <citation type="journal article" date="2021" name="Microbiol. Spectr.">
        <title>A Single Bacterium Capable of Oxidation and Reduction of Iron at Circumneutral pH.</title>
        <authorList>
            <person name="Kato S."/>
            <person name="Ohkuma M."/>
        </authorList>
    </citation>
    <scope>NUCLEOTIDE SEQUENCE [LARGE SCALE GENOMIC DNA]</scope>
    <source>
        <strain evidence="2 3">MIZ03</strain>
    </source>
</reference>
<evidence type="ECO:0000256" key="1">
    <source>
        <dbReference type="SAM" id="SignalP"/>
    </source>
</evidence>
<dbReference type="EMBL" id="AP024238">
    <property type="protein sequence ID" value="BCO25263.1"/>
    <property type="molecule type" value="Genomic_DNA"/>
</dbReference>
<dbReference type="Proteomes" id="UP000824366">
    <property type="component" value="Chromosome"/>
</dbReference>
<name>A0ABN6D0W6_9BURK</name>
<protein>
    <submittedName>
        <fullName evidence="2">Uncharacterized protein</fullName>
    </submittedName>
</protein>
<gene>
    <name evidence="2" type="ORF">MIZ03_0123</name>
</gene>
<sequence>MMKKHKFLCDFMAVLHRVMLNFTLCTAANPCAADAMDNMPALFKRSNGIFGVDGVSWGLFPLNDSADSVNIRNFPPSAAQMPGATVPHK</sequence>
<accession>A0ABN6D0W6</accession>
<feature type="signal peptide" evidence="1">
    <location>
        <begin position="1"/>
        <end position="27"/>
    </location>
</feature>
<organism evidence="2 3">
    <name type="scientific">Rhodoferax lithotrophicus</name>
    <dbReference type="NCBI Taxonomy" id="2798804"/>
    <lineage>
        <taxon>Bacteria</taxon>
        <taxon>Pseudomonadati</taxon>
        <taxon>Pseudomonadota</taxon>
        <taxon>Betaproteobacteria</taxon>
        <taxon>Burkholderiales</taxon>
        <taxon>Comamonadaceae</taxon>
        <taxon>Rhodoferax</taxon>
    </lineage>
</organism>